<dbReference type="PANTHER" id="PTHR21255:SF4">
    <property type="entry name" value="DYNEIN LIGHT CHAIN TCTEX-TYPE"/>
    <property type="match status" value="1"/>
</dbReference>
<dbReference type="GO" id="GO:0005737">
    <property type="term" value="C:cytoplasm"/>
    <property type="evidence" value="ECO:0007669"/>
    <property type="project" value="TreeGrafter"/>
</dbReference>
<dbReference type="Gene3D" id="3.30.1140.40">
    <property type="entry name" value="Tctex-1"/>
    <property type="match status" value="1"/>
</dbReference>
<proteinExistence type="predicted"/>
<reference evidence="1" key="1">
    <citation type="submission" date="2023-03" db="EMBL/GenBank/DDBJ databases">
        <title>Emydomyces testavorans Genome Sequence.</title>
        <authorList>
            <person name="Hoyer L."/>
        </authorList>
    </citation>
    <scope>NUCLEOTIDE SEQUENCE</scope>
    <source>
        <strain evidence="1">16-2883</strain>
    </source>
</reference>
<dbReference type="GO" id="GO:0005868">
    <property type="term" value="C:cytoplasmic dynein complex"/>
    <property type="evidence" value="ECO:0007669"/>
    <property type="project" value="TreeGrafter"/>
</dbReference>
<evidence type="ECO:0000313" key="1">
    <source>
        <dbReference type="EMBL" id="WEW55712.1"/>
    </source>
</evidence>
<dbReference type="GO" id="GO:0045505">
    <property type="term" value="F:dynein intermediate chain binding"/>
    <property type="evidence" value="ECO:0007669"/>
    <property type="project" value="TreeGrafter"/>
</dbReference>
<dbReference type="EMBL" id="CP120627">
    <property type="protein sequence ID" value="WEW55712.1"/>
    <property type="molecule type" value="Genomic_DNA"/>
</dbReference>
<dbReference type="InterPro" id="IPR038586">
    <property type="entry name" value="Tctex-1-like_sf"/>
</dbReference>
<name>A0AAF0DC40_9EURO</name>
<dbReference type="GO" id="GO:0007018">
    <property type="term" value="P:microtubule-based movement"/>
    <property type="evidence" value="ECO:0007669"/>
    <property type="project" value="TreeGrafter"/>
</dbReference>
<evidence type="ECO:0008006" key="3">
    <source>
        <dbReference type="Google" id="ProtNLM"/>
    </source>
</evidence>
<evidence type="ECO:0000313" key="2">
    <source>
        <dbReference type="Proteomes" id="UP001219355"/>
    </source>
</evidence>
<dbReference type="Pfam" id="PF03645">
    <property type="entry name" value="Tctex-1"/>
    <property type="match status" value="1"/>
</dbReference>
<dbReference type="AlphaFoldDB" id="A0AAF0DC40"/>
<dbReference type="Proteomes" id="UP001219355">
    <property type="component" value="Chromosome 1"/>
</dbReference>
<protein>
    <recommendedName>
        <fullName evidence="3">Dynein light chain</fullName>
    </recommendedName>
</protein>
<gene>
    <name evidence="1" type="ORF">PRK78_001145</name>
</gene>
<accession>A0AAF0DC40</accession>
<sequence length="151" mass="16484">MTVEATPNNCPVPIEELTKIATEACDTILADVKGYDHEKVGQWSSQIINKVLQSLISASTSTDSTTPSEPRQPSYRFNVNCTIIQQGHISPPSSVSNAGATSTEAMGRRGMHSAAGAYWDVKRDGMWTYKYPNAVEKGLDLVLNIVWFGAY</sequence>
<dbReference type="CDD" id="cd21456">
    <property type="entry name" value="DLC-like_SpDlc1-like"/>
    <property type="match status" value="1"/>
</dbReference>
<dbReference type="InterPro" id="IPR005334">
    <property type="entry name" value="Tctex-1-like"/>
</dbReference>
<keyword evidence="2" id="KW-1185">Reference proteome</keyword>
<dbReference type="PANTHER" id="PTHR21255">
    <property type="entry name" value="T-COMPLEX-ASSOCIATED-TESTIS-EXPRESSED 1/ DYNEIN LIGHT CHAIN"/>
    <property type="match status" value="1"/>
</dbReference>
<organism evidence="1 2">
    <name type="scientific">Emydomyces testavorans</name>
    <dbReference type="NCBI Taxonomy" id="2070801"/>
    <lineage>
        <taxon>Eukaryota</taxon>
        <taxon>Fungi</taxon>
        <taxon>Dikarya</taxon>
        <taxon>Ascomycota</taxon>
        <taxon>Pezizomycotina</taxon>
        <taxon>Eurotiomycetes</taxon>
        <taxon>Eurotiomycetidae</taxon>
        <taxon>Onygenales</taxon>
        <taxon>Nannizziopsiaceae</taxon>
        <taxon>Emydomyces</taxon>
    </lineage>
</organism>